<keyword evidence="1 4" id="KW-0378">Hydrolase</keyword>
<evidence type="ECO:0000259" key="6">
    <source>
        <dbReference type="PROSITE" id="PS51635"/>
    </source>
</evidence>
<name>A0AAV8ULA0_9RHOD</name>
<dbReference type="InterPro" id="IPR002641">
    <property type="entry name" value="PNPLA_dom"/>
</dbReference>
<feature type="domain" description="PNPLA" evidence="6">
    <location>
        <begin position="550"/>
        <end position="745"/>
    </location>
</feature>
<feature type="compositionally biased region" description="Basic and acidic residues" evidence="5">
    <location>
        <begin position="327"/>
        <end position="337"/>
    </location>
</feature>
<protein>
    <recommendedName>
        <fullName evidence="6">PNPLA domain-containing protein</fullName>
    </recommendedName>
</protein>
<proteinExistence type="predicted"/>
<dbReference type="PROSITE" id="PS51635">
    <property type="entry name" value="PNPLA"/>
    <property type="match status" value="1"/>
</dbReference>
<feature type="compositionally biased region" description="Acidic residues" evidence="5">
    <location>
        <begin position="152"/>
        <end position="171"/>
    </location>
</feature>
<dbReference type="AlphaFoldDB" id="A0AAV8ULA0"/>
<dbReference type="EMBL" id="JAMWBK010000009">
    <property type="protein sequence ID" value="KAJ8902057.1"/>
    <property type="molecule type" value="Genomic_DNA"/>
</dbReference>
<feature type="region of interest" description="Disordered" evidence="5">
    <location>
        <begin position="273"/>
        <end position="306"/>
    </location>
</feature>
<dbReference type="PANTHER" id="PTHR24185">
    <property type="entry name" value="CALCIUM-INDEPENDENT PHOSPHOLIPASE A2-GAMMA"/>
    <property type="match status" value="1"/>
</dbReference>
<sequence>MEGSEVSSPYYKGLFHSGCGAKSGLDGALRGSDNPLETRDTCSEMGKPALSLATAASPSRKRRIRIEQMGKDCLVIMFLGESSPASRPVREERDQSGGILNWFSNALSVLRFRRTARSEEMTPASRDEKGSEEDDIRHGILSDAEEEHPPGDEDPEAEDPEDTSSEVDGEDLGAPVDEQEGGAPQLDSDSKAVTHRTITSALNSVNHRSYGGLYESYVHEVLAEAHERRIKTGMLSTFELATVVPYDLQKELFEEFGRVEHVKPLAEVGVDEEATTEVKGATQESGSRRKQSSGLSTIEDEAKNERNSQPWFLAPVALVTGAFRKEAKESEKDRDEGEAPLGTEDEARTRVDTEDAVKRGPAAESNFDIPTVIQKAGKVDSVETAREFVETVGVRSLVVAARQSVGSRHASALGALSVIAMHMPSTRVDILKADSESIVGTIMDAIYIPKSPWQRLFGNSSVETGYMTQARISAVDLVGYLGLIPGDVGKEERKKLALNKRLVECVEHLSGGVKNGETEGTARSARRTLAILGVNSWTPRVPGQKGLRVLSIDGGGTRALMTFEALKHLKKITGCEIHEMFDVIGGTSTGAIIAGALGVMKKPVEEVEALYRELITKIFAKHPLNSSKMLFTRAYYDTSVFEQLLQRECGDLRLLDSTMDGKGPKVFAVSAVLTPQRTVLAHVFRNYTYPADGEDSRYYGCADVPLWLSLRCSSAAPTFFTEMRVNGEVHADGAIVANNPAAVALHETHSIYPGVPVELLVSCGNGILNSAGVESIARQGGKNPGIGWTELLGSIITSATSTEQTHHALEDLMPSDKYFRFNPPTNCTDIDQTDPSRLAFWVAEAKSYIETETSRFERLAQKLRPRKPVSPLAEVREALTAEMEYIKHSADMDALGATAYY</sequence>
<feature type="region of interest" description="Disordered" evidence="5">
    <location>
        <begin position="116"/>
        <end position="135"/>
    </location>
</feature>
<dbReference type="Pfam" id="PF01734">
    <property type="entry name" value="Patatin"/>
    <property type="match status" value="1"/>
</dbReference>
<feature type="region of interest" description="Disordered" evidence="5">
    <location>
        <begin position="327"/>
        <end position="355"/>
    </location>
</feature>
<dbReference type="GO" id="GO:0006631">
    <property type="term" value="P:fatty acid metabolic process"/>
    <property type="evidence" value="ECO:0007669"/>
    <property type="project" value="TreeGrafter"/>
</dbReference>
<accession>A0AAV8ULA0</accession>
<feature type="compositionally biased region" description="Basic and acidic residues" evidence="5">
    <location>
        <begin position="345"/>
        <end position="355"/>
    </location>
</feature>
<evidence type="ECO:0000256" key="4">
    <source>
        <dbReference type="PROSITE-ProRule" id="PRU01161"/>
    </source>
</evidence>
<evidence type="ECO:0000313" key="7">
    <source>
        <dbReference type="EMBL" id="KAJ8902057.1"/>
    </source>
</evidence>
<organism evidence="7 8">
    <name type="scientific">Rhodosorus marinus</name>
    <dbReference type="NCBI Taxonomy" id="101924"/>
    <lineage>
        <taxon>Eukaryota</taxon>
        <taxon>Rhodophyta</taxon>
        <taxon>Stylonematophyceae</taxon>
        <taxon>Stylonematales</taxon>
        <taxon>Stylonemataceae</taxon>
        <taxon>Rhodosorus</taxon>
    </lineage>
</organism>
<gene>
    <name evidence="7" type="ORF">NDN08_006465</name>
</gene>
<feature type="short sequence motif" description="DGA/G" evidence="4">
    <location>
        <begin position="732"/>
        <end position="734"/>
    </location>
</feature>
<dbReference type="GO" id="GO:0016042">
    <property type="term" value="P:lipid catabolic process"/>
    <property type="evidence" value="ECO:0007669"/>
    <property type="project" value="UniProtKB-UniRule"/>
</dbReference>
<dbReference type="GO" id="GO:0004620">
    <property type="term" value="F:phospholipase activity"/>
    <property type="evidence" value="ECO:0007669"/>
    <property type="project" value="TreeGrafter"/>
</dbReference>
<comment type="caution">
    <text evidence="4">Lacks conserved residue(s) required for the propagation of feature annotation.</text>
</comment>
<evidence type="ECO:0000256" key="3">
    <source>
        <dbReference type="ARBA" id="ARBA00023098"/>
    </source>
</evidence>
<evidence type="ECO:0000256" key="2">
    <source>
        <dbReference type="ARBA" id="ARBA00022963"/>
    </source>
</evidence>
<evidence type="ECO:0000256" key="5">
    <source>
        <dbReference type="SAM" id="MobiDB-lite"/>
    </source>
</evidence>
<reference evidence="7 8" key="1">
    <citation type="journal article" date="2023" name="Nat. Commun.">
        <title>Origin of minicircular mitochondrial genomes in red algae.</title>
        <authorList>
            <person name="Lee Y."/>
            <person name="Cho C.H."/>
            <person name="Lee Y.M."/>
            <person name="Park S.I."/>
            <person name="Yang J.H."/>
            <person name="West J.A."/>
            <person name="Bhattacharya D."/>
            <person name="Yoon H.S."/>
        </authorList>
    </citation>
    <scope>NUCLEOTIDE SEQUENCE [LARGE SCALE GENOMIC DNA]</scope>
    <source>
        <strain evidence="7 8">CCMP1338</strain>
        <tissue evidence="7">Whole cell</tissue>
    </source>
</reference>
<evidence type="ECO:0000313" key="8">
    <source>
        <dbReference type="Proteomes" id="UP001157974"/>
    </source>
</evidence>
<dbReference type="Proteomes" id="UP001157974">
    <property type="component" value="Unassembled WGS sequence"/>
</dbReference>
<dbReference type="Gene3D" id="3.40.1090.10">
    <property type="entry name" value="Cytosolic phospholipase A2 catalytic domain"/>
    <property type="match status" value="1"/>
</dbReference>
<comment type="caution">
    <text evidence="7">The sequence shown here is derived from an EMBL/GenBank/DDBJ whole genome shotgun (WGS) entry which is preliminary data.</text>
</comment>
<keyword evidence="3 4" id="KW-0443">Lipid metabolism</keyword>
<feature type="short sequence motif" description="GXSXG" evidence="4">
    <location>
        <begin position="586"/>
        <end position="590"/>
    </location>
</feature>
<feature type="active site" description="Nucleophile" evidence="4">
    <location>
        <position position="588"/>
    </location>
</feature>
<feature type="active site" description="Proton acceptor" evidence="4">
    <location>
        <position position="732"/>
    </location>
</feature>
<dbReference type="InterPro" id="IPR016035">
    <property type="entry name" value="Acyl_Trfase/lysoPLipase"/>
</dbReference>
<keyword evidence="8" id="KW-1185">Reference proteome</keyword>
<dbReference type="SUPFAM" id="SSF52151">
    <property type="entry name" value="FabD/lysophospholipase-like"/>
    <property type="match status" value="1"/>
</dbReference>
<keyword evidence="2 4" id="KW-0442">Lipid degradation</keyword>
<evidence type="ECO:0000256" key="1">
    <source>
        <dbReference type="ARBA" id="ARBA00022801"/>
    </source>
</evidence>
<dbReference type="PANTHER" id="PTHR24185:SF1">
    <property type="entry name" value="CALCIUM-INDEPENDENT PHOSPHOLIPASE A2-GAMMA"/>
    <property type="match status" value="1"/>
</dbReference>
<dbReference type="GO" id="GO:0016020">
    <property type="term" value="C:membrane"/>
    <property type="evidence" value="ECO:0007669"/>
    <property type="project" value="TreeGrafter"/>
</dbReference>
<feature type="region of interest" description="Disordered" evidence="5">
    <location>
        <begin position="141"/>
        <end position="192"/>
    </location>
</feature>